<protein>
    <recommendedName>
        <fullName evidence="9">Major facilitator superfamily (MFS) profile domain-containing protein</fullName>
    </recommendedName>
</protein>
<evidence type="ECO:0000256" key="8">
    <source>
        <dbReference type="SAM" id="Phobius"/>
    </source>
</evidence>
<dbReference type="PROSITE" id="PS50850">
    <property type="entry name" value="MFS"/>
    <property type="match status" value="1"/>
</dbReference>
<dbReference type="AlphaFoldDB" id="A0AAD3D204"/>
<comment type="caution">
    <text evidence="10">The sequence shown here is derived from an EMBL/GenBank/DDBJ whole genome shotgun (WGS) entry which is preliminary data.</text>
</comment>
<feature type="region of interest" description="Disordered" evidence="7">
    <location>
        <begin position="97"/>
        <end position="153"/>
    </location>
</feature>
<evidence type="ECO:0000256" key="2">
    <source>
        <dbReference type="ARBA" id="ARBA00022448"/>
    </source>
</evidence>
<feature type="compositionally biased region" description="Acidic residues" evidence="7">
    <location>
        <begin position="18"/>
        <end position="27"/>
    </location>
</feature>
<feature type="transmembrane region" description="Helical" evidence="8">
    <location>
        <begin position="632"/>
        <end position="655"/>
    </location>
</feature>
<evidence type="ECO:0000259" key="9">
    <source>
        <dbReference type="PROSITE" id="PS50850"/>
    </source>
</evidence>
<feature type="region of interest" description="Disordered" evidence="7">
    <location>
        <begin position="904"/>
        <end position="932"/>
    </location>
</feature>
<proteinExistence type="inferred from homology"/>
<organism evidence="10 11">
    <name type="scientific">Chaetoceros tenuissimus</name>
    <dbReference type="NCBI Taxonomy" id="426638"/>
    <lineage>
        <taxon>Eukaryota</taxon>
        <taxon>Sar</taxon>
        <taxon>Stramenopiles</taxon>
        <taxon>Ochrophyta</taxon>
        <taxon>Bacillariophyta</taxon>
        <taxon>Coscinodiscophyceae</taxon>
        <taxon>Chaetocerotophycidae</taxon>
        <taxon>Chaetocerotales</taxon>
        <taxon>Chaetocerotaceae</taxon>
        <taxon>Chaetoceros</taxon>
    </lineage>
</organism>
<feature type="domain" description="Major facilitator superfamily (MFS) profile" evidence="9">
    <location>
        <begin position="378"/>
        <end position="792"/>
    </location>
</feature>
<feature type="transmembrane region" description="Helical" evidence="8">
    <location>
        <begin position="473"/>
        <end position="496"/>
    </location>
</feature>
<name>A0AAD3D204_9STRA</name>
<evidence type="ECO:0000256" key="6">
    <source>
        <dbReference type="ARBA" id="ARBA00024338"/>
    </source>
</evidence>
<feature type="transmembrane region" description="Helical" evidence="8">
    <location>
        <begin position="375"/>
        <end position="396"/>
    </location>
</feature>
<comment type="similarity">
    <text evidence="6">Belongs to the major facilitator superfamily. Spinster (TC 2.A.1.49) family.</text>
</comment>
<feature type="region of interest" description="Disordered" evidence="7">
    <location>
        <begin position="1"/>
        <end position="33"/>
    </location>
</feature>
<keyword evidence="5 8" id="KW-0472">Membrane</keyword>
<feature type="transmembrane region" description="Helical" evidence="8">
    <location>
        <begin position="667"/>
        <end position="687"/>
    </location>
</feature>
<accession>A0AAD3D204</accession>
<dbReference type="Proteomes" id="UP001054902">
    <property type="component" value="Unassembled WGS sequence"/>
</dbReference>
<feature type="transmembrane region" description="Helical" evidence="8">
    <location>
        <begin position="766"/>
        <end position="785"/>
    </location>
</feature>
<evidence type="ECO:0000313" key="10">
    <source>
        <dbReference type="EMBL" id="GFH56366.1"/>
    </source>
</evidence>
<feature type="transmembrane region" description="Helical" evidence="8">
    <location>
        <begin position="416"/>
        <end position="438"/>
    </location>
</feature>
<evidence type="ECO:0000256" key="5">
    <source>
        <dbReference type="ARBA" id="ARBA00023136"/>
    </source>
</evidence>
<comment type="subcellular location">
    <subcellularLocation>
        <location evidence="1">Membrane</location>
        <topology evidence="1">Multi-pass membrane protein</topology>
    </subcellularLocation>
</comment>
<evidence type="ECO:0000256" key="1">
    <source>
        <dbReference type="ARBA" id="ARBA00004141"/>
    </source>
</evidence>
<feature type="transmembrane region" description="Helical" evidence="8">
    <location>
        <begin position="450"/>
        <end position="467"/>
    </location>
</feature>
<dbReference type="InterPro" id="IPR036259">
    <property type="entry name" value="MFS_trans_sf"/>
</dbReference>
<dbReference type="GO" id="GO:0016020">
    <property type="term" value="C:membrane"/>
    <property type="evidence" value="ECO:0007669"/>
    <property type="project" value="UniProtKB-SubCell"/>
</dbReference>
<dbReference type="Pfam" id="PF07690">
    <property type="entry name" value="MFS_1"/>
    <property type="match status" value="1"/>
</dbReference>
<evidence type="ECO:0000313" key="11">
    <source>
        <dbReference type="Proteomes" id="UP001054902"/>
    </source>
</evidence>
<evidence type="ECO:0000256" key="3">
    <source>
        <dbReference type="ARBA" id="ARBA00022692"/>
    </source>
</evidence>
<keyword evidence="3 8" id="KW-0812">Transmembrane</keyword>
<keyword evidence="11" id="KW-1185">Reference proteome</keyword>
<dbReference type="InterPro" id="IPR044770">
    <property type="entry name" value="MFS_spinster-like"/>
</dbReference>
<feature type="transmembrane region" description="Helical" evidence="8">
    <location>
        <begin position="693"/>
        <end position="711"/>
    </location>
</feature>
<evidence type="ECO:0000256" key="4">
    <source>
        <dbReference type="ARBA" id="ARBA00022989"/>
    </source>
</evidence>
<keyword evidence="2" id="KW-0813">Transport</keyword>
<evidence type="ECO:0000256" key="7">
    <source>
        <dbReference type="SAM" id="MobiDB-lite"/>
    </source>
</evidence>
<keyword evidence="4 8" id="KW-1133">Transmembrane helix</keyword>
<dbReference type="GO" id="GO:0022857">
    <property type="term" value="F:transmembrane transporter activity"/>
    <property type="evidence" value="ECO:0007669"/>
    <property type="project" value="InterPro"/>
</dbReference>
<dbReference type="PANTHER" id="PTHR23505:SF79">
    <property type="entry name" value="PROTEIN SPINSTER"/>
    <property type="match status" value="1"/>
</dbReference>
<reference evidence="10 11" key="1">
    <citation type="journal article" date="2021" name="Sci. Rep.">
        <title>The genome of the diatom Chaetoceros tenuissimus carries an ancient integrated fragment of an extant virus.</title>
        <authorList>
            <person name="Hongo Y."/>
            <person name="Kimura K."/>
            <person name="Takaki Y."/>
            <person name="Yoshida Y."/>
            <person name="Baba S."/>
            <person name="Kobayashi G."/>
            <person name="Nagasaki K."/>
            <person name="Hano T."/>
            <person name="Tomaru Y."/>
        </authorList>
    </citation>
    <scope>NUCLEOTIDE SEQUENCE [LARGE SCALE GENOMIC DNA]</scope>
    <source>
        <strain evidence="10 11">NIES-3715</strain>
    </source>
</reference>
<feature type="compositionally biased region" description="Acidic residues" evidence="7">
    <location>
        <begin position="907"/>
        <end position="919"/>
    </location>
</feature>
<dbReference type="SUPFAM" id="SSF103473">
    <property type="entry name" value="MFS general substrate transporter"/>
    <property type="match status" value="1"/>
</dbReference>
<feature type="transmembrane region" description="Helical" evidence="8">
    <location>
        <begin position="539"/>
        <end position="558"/>
    </location>
</feature>
<gene>
    <name evidence="10" type="ORF">CTEN210_12842</name>
</gene>
<dbReference type="CDD" id="cd06174">
    <property type="entry name" value="MFS"/>
    <property type="match status" value="1"/>
</dbReference>
<dbReference type="EMBL" id="BLLK01000051">
    <property type="protein sequence ID" value="GFH56366.1"/>
    <property type="molecule type" value="Genomic_DNA"/>
</dbReference>
<sequence length="932" mass="101716">MSDEQETASLKDLQVPSFDEDEDDSNIQEETSASNIQLNISYDKSEASTALPLNTSVDSVELLRNWSHDQDNTDIKANLSNLEKESLVSDDRDITSDRNISYDASDESNALDDGTSLPSKSTAEVKTDVILSNLPPLAPTPELKETPMTPVATSHQKETIDYALPTTEHNQAFVPRNDIPTDFPAIEVTVDSSSCMSVGDYEDDMSNFTPMSPLTPADSHRKKTSIFQKDAHTRTLSEADHLMNVLQKINQKQKNYNDIDMGMSSTPKTKSKLEKRSLKHPFNMNMEDDSSSSSEDTPLKKNRPVRFMDQTTQNGILKPTKSHARQTSVGSYKKHSKQMTPLSPISMASSYQKQVYYSEFPQPPLFKKKKKDPTLHAQTFVLALAFLAIWSPQNLMAPNLTQMAAYFHFNPDQRDLYLGANIAFATGVLSLPVQTMLGFLADVVPSRKKLFAYTVLCGGLAAMGTGYSQTYTQLYFCRFVCGGCMSGSVPIAFSMLGDFFEPKDRNAASSGLTAMMGAGILFGQVGAGMIGDTVGWKRPFYISGTLSIITSLMVLYFVREPVRGGKEKVLQEMIANGTKYDRKLTAAGFINAMTKNNTNIILMLQSFTTSVPWGIIFTFLNDYFTQEKGMSVAASTILIVWFGLGCAAGGIIGGAIGTKCIKINRSFLPLFMAVSTILGIVPFLGLLDLELNGASFLAIFLAFTGPCVANLPSVNVRPCILNVNPPESRGAAMTAANLMVNVARGAGPSIVTLSQGYFGATRQESFNISLIIFWTLTTLLLLVLAKTLPDDQDSMEAELERYAASMIAGNKGPVAGVAVDGAQGEATTNGGIAEEQHLLEDMSEAGKHSHVSNFDEMTFYGNESIISIEDRLTSFDASALQESWTFIGGALREIAEAGHILEHVSSGEDEDSSDEEDEENIQRETDALLPKL</sequence>
<dbReference type="PANTHER" id="PTHR23505">
    <property type="entry name" value="SPINSTER"/>
    <property type="match status" value="1"/>
</dbReference>
<feature type="region of interest" description="Disordered" evidence="7">
    <location>
        <begin position="257"/>
        <end position="302"/>
    </location>
</feature>
<dbReference type="InterPro" id="IPR020846">
    <property type="entry name" value="MFS_dom"/>
</dbReference>
<dbReference type="InterPro" id="IPR011701">
    <property type="entry name" value="MFS"/>
</dbReference>
<feature type="transmembrane region" description="Helical" evidence="8">
    <location>
        <begin position="600"/>
        <end position="620"/>
    </location>
</feature>
<dbReference type="Gene3D" id="1.20.1250.20">
    <property type="entry name" value="MFS general substrate transporter like domains"/>
    <property type="match status" value="1"/>
</dbReference>